<dbReference type="EMBL" id="JAOYFB010000004">
    <property type="protein sequence ID" value="KAK4013370.1"/>
    <property type="molecule type" value="Genomic_DNA"/>
</dbReference>
<proteinExistence type="predicted"/>
<evidence type="ECO:0000313" key="2">
    <source>
        <dbReference type="Proteomes" id="UP001234178"/>
    </source>
</evidence>
<evidence type="ECO:0000313" key="1">
    <source>
        <dbReference type="EMBL" id="KAK4013370.1"/>
    </source>
</evidence>
<comment type="caution">
    <text evidence="1">The sequence shown here is derived from an EMBL/GenBank/DDBJ whole genome shotgun (WGS) entry which is preliminary data.</text>
</comment>
<dbReference type="Proteomes" id="UP001234178">
    <property type="component" value="Unassembled WGS sequence"/>
</dbReference>
<sequence length="209" mass="23526">MGEQLWVETAGDYRSPYFSHAKRALYHLSYPRVPGSIPVAEHFCGFVAARSHNYLNSSLMGEQLTKVNNGWEPSRVSIPYFLEVPVLMSALPSDFVFRLHPRLYNAHCGLSIIIAIGVEPGILTMEDCSLCDPKRFENTFANLPHSKTYHFKKVQTKDPKRGEIGGKKVATEDFKFLPWCEVGGGNCDLQKWLGAPEKHMSARIALLDQ</sequence>
<gene>
    <name evidence="1" type="ORF">OUZ56_025805</name>
</gene>
<accession>A0ABQ9ZKB5</accession>
<keyword evidence="2" id="KW-1185">Reference proteome</keyword>
<name>A0ABQ9ZKB5_9CRUS</name>
<protein>
    <submittedName>
        <fullName evidence="1">Uncharacterized protein</fullName>
    </submittedName>
</protein>
<organism evidence="1 2">
    <name type="scientific">Daphnia magna</name>
    <dbReference type="NCBI Taxonomy" id="35525"/>
    <lineage>
        <taxon>Eukaryota</taxon>
        <taxon>Metazoa</taxon>
        <taxon>Ecdysozoa</taxon>
        <taxon>Arthropoda</taxon>
        <taxon>Crustacea</taxon>
        <taxon>Branchiopoda</taxon>
        <taxon>Diplostraca</taxon>
        <taxon>Cladocera</taxon>
        <taxon>Anomopoda</taxon>
        <taxon>Daphniidae</taxon>
        <taxon>Daphnia</taxon>
    </lineage>
</organism>
<reference evidence="1 2" key="1">
    <citation type="journal article" date="2023" name="Nucleic Acids Res.">
        <title>The hologenome of Daphnia magna reveals possible DNA methylation and microbiome-mediated evolution of the host genome.</title>
        <authorList>
            <person name="Chaturvedi A."/>
            <person name="Li X."/>
            <person name="Dhandapani V."/>
            <person name="Marshall H."/>
            <person name="Kissane S."/>
            <person name="Cuenca-Cambronero M."/>
            <person name="Asole G."/>
            <person name="Calvet F."/>
            <person name="Ruiz-Romero M."/>
            <person name="Marangio P."/>
            <person name="Guigo R."/>
            <person name="Rago D."/>
            <person name="Mirbahai L."/>
            <person name="Eastwood N."/>
            <person name="Colbourne J.K."/>
            <person name="Zhou J."/>
            <person name="Mallon E."/>
            <person name="Orsini L."/>
        </authorList>
    </citation>
    <scope>NUCLEOTIDE SEQUENCE [LARGE SCALE GENOMIC DNA]</scope>
    <source>
        <strain evidence="1">LRV0_1</strain>
    </source>
</reference>